<sequence>MPKKEVDGRGGDGGDQRREAERFVRTYSDLILRLSYTYLHSTYDAQDVCQTVFLKMLTRRPQFEGEGHERAWVIRVTANACKDLLRRADKRVLCLDDVAEPPAPDDGAHERQTVLDAVMSLPEAYREVVYLHYFEGYPIRDVARLVNVGEAAATKRLSRARDMLRERIGDSDD</sequence>
<evidence type="ECO:0000259" key="6">
    <source>
        <dbReference type="Pfam" id="PF08281"/>
    </source>
</evidence>
<dbReference type="KEGG" id="ols:Olsu_0765"/>
<dbReference type="InterPro" id="IPR013324">
    <property type="entry name" value="RNA_pol_sigma_r3/r4-like"/>
</dbReference>
<comment type="similarity">
    <text evidence="1">Belongs to the sigma-70 factor family. ECF subfamily.</text>
</comment>
<dbReference type="Pfam" id="PF04542">
    <property type="entry name" value="Sigma70_r2"/>
    <property type="match status" value="1"/>
</dbReference>
<dbReference type="Gene3D" id="1.10.10.10">
    <property type="entry name" value="Winged helix-like DNA-binding domain superfamily/Winged helix DNA-binding domain"/>
    <property type="match status" value="1"/>
</dbReference>
<reference evidence="7 8" key="1">
    <citation type="journal article" date="2010" name="Stand. Genomic Sci.">
        <title>Complete genome sequence of Olsenella uli type strain (VPI D76D-27C).</title>
        <authorList>
            <person name="Goker M."/>
            <person name="Held B."/>
            <person name="Lucas S."/>
            <person name="Nolan M."/>
            <person name="Yasawong M."/>
            <person name="Glavina Del Rio T."/>
            <person name="Tice H."/>
            <person name="Cheng J.F."/>
            <person name="Bruce D."/>
            <person name="Detter J.C."/>
            <person name="Tapia R."/>
            <person name="Han C."/>
            <person name="Goodwin L."/>
            <person name="Pitluck S."/>
            <person name="Liolios K."/>
            <person name="Ivanova N."/>
            <person name="Mavromatis K."/>
            <person name="Mikhailova N."/>
            <person name="Pati A."/>
            <person name="Chen A."/>
            <person name="Palaniappan K."/>
            <person name="Land M."/>
            <person name="Hauser L."/>
            <person name="Chang Y.J."/>
            <person name="Jeffries C.D."/>
            <person name="Rohde M."/>
            <person name="Sikorski J."/>
            <person name="Pukall R."/>
            <person name="Woyke T."/>
            <person name="Bristow J."/>
            <person name="Eisen J.A."/>
            <person name="Markowitz V."/>
            <person name="Hugenholtz P."/>
            <person name="Kyrpides N.C."/>
            <person name="Klenk H.P."/>
            <person name="Lapidus A."/>
        </authorList>
    </citation>
    <scope>NUCLEOTIDE SEQUENCE [LARGE SCALE GENOMIC DNA]</scope>
    <source>
        <strain evidence="8">ATCC 49627 / DSM 7084 / CIP 109912 / JCM 12494 / NCIMB 702895 / VPI D76D-27C</strain>
    </source>
</reference>
<dbReference type="InterPro" id="IPR007627">
    <property type="entry name" value="RNA_pol_sigma70_r2"/>
</dbReference>
<feature type="domain" description="RNA polymerase sigma-70 region 2" evidence="5">
    <location>
        <begin position="23"/>
        <end position="90"/>
    </location>
</feature>
<keyword evidence="2" id="KW-0805">Transcription regulation</keyword>
<dbReference type="NCBIfam" id="TIGR02937">
    <property type="entry name" value="sigma70-ECF"/>
    <property type="match status" value="1"/>
</dbReference>
<dbReference type="SUPFAM" id="SSF88659">
    <property type="entry name" value="Sigma3 and sigma4 domains of RNA polymerase sigma factors"/>
    <property type="match status" value="1"/>
</dbReference>
<dbReference type="RefSeq" id="WP_013251630.1">
    <property type="nucleotide sequence ID" value="NC_014363.1"/>
</dbReference>
<dbReference type="eggNOG" id="COG1595">
    <property type="taxonomic scope" value="Bacteria"/>
</dbReference>
<evidence type="ECO:0000256" key="2">
    <source>
        <dbReference type="ARBA" id="ARBA00023015"/>
    </source>
</evidence>
<accession>E1QZR4</accession>
<dbReference type="InterPro" id="IPR014284">
    <property type="entry name" value="RNA_pol_sigma-70_dom"/>
</dbReference>
<dbReference type="SUPFAM" id="SSF88946">
    <property type="entry name" value="Sigma2 domain of RNA polymerase sigma factors"/>
    <property type="match status" value="1"/>
</dbReference>
<name>E1QZR4_OLSUV</name>
<evidence type="ECO:0000259" key="5">
    <source>
        <dbReference type="Pfam" id="PF04542"/>
    </source>
</evidence>
<keyword evidence="8" id="KW-1185">Reference proteome</keyword>
<gene>
    <name evidence="7" type="ordered locus">Olsu_0765</name>
</gene>
<dbReference type="InterPro" id="IPR013325">
    <property type="entry name" value="RNA_pol_sigma_r2"/>
</dbReference>
<dbReference type="GO" id="GO:0006352">
    <property type="term" value="P:DNA-templated transcription initiation"/>
    <property type="evidence" value="ECO:0007669"/>
    <property type="project" value="InterPro"/>
</dbReference>
<keyword evidence="4" id="KW-0804">Transcription</keyword>
<dbReference type="InterPro" id="IPR013249">
    <property type="entry name" value="RNA_pol_sigma70_r4_t2"/>
</dbReference>
<evidence type="ECO:0000256" key="4">
    <source>
        <dbReference type="ARBA" id="ARBA00023163"/>
    </source>
</evidence>
<keyword evidence="3" id="KW-0731">Sigma factor</keyword>
<evidence type="ECO:0000313" key="7">
    <source>
        <dbReference type="EMBL" id="ADK67878.1"/>
    </source>
</evidence>
<dbReference type="InterPro" id="IPR039425">
    <property type="entry name" value="RNA_pol_sigma-70-like"/>
</dbReference>
<dbReference type="PANTHER" id="PTHR43133:SF60">
    <property type="entry name" value="RNA POLYMERASE SIGMA FACTOR SIGV"/>
    <property type="match status" value="1"/>
</dbReference>
<protein>
    <submittedName>
        <fullName evidence="7">RNA polymerase, sigma-24 subunit, ECF subfamily</fullName>
    </submittedName>
</protein>
<evidence type="ECO:0000256" key="3">
    <source>
        <dbReference type="ARBA" id="ARBA00023082"/>
    </source>
</evidence>
<dbReference type="Gene3D" id="1.10.1740.10">
    <property type="match status" value="1"/>
</dbReference>
<proteinExistence type="inferred from homology"/>
<dbReference type="STRING" id="633147.Olsu_0765"/>
<evidence type="ECO:0000256" key="1">
    <source>
        <dbReference type="ARBA" id="ARBA00010641"/>
    </source>
</evidence>
<dbReference type="PATRIC" id="fig|633147.7.peg.783"/>
<dbReference type="GO" id="GO:0016987">
    <property type="term" value="F:sigma factor activity"/>
    <property type="evidence" value="ECO:0007669"/>
    <property type="project" value="UniProtKB-KW"/>
</dbReference>
<dbReference type="Pfam" id="PF08281">
    <property type="entry name" value="Sigma70_r4_2"/>
    <property type="match status" value="1"/>
</dbReference>
<evidence type="ECO:0000313" key="8">
    <source>
        <dbReference type="Proteomes" id="UP000000333"/>
    </source>
</evidence>
<dbReference type="InterPro" id="IPR036388">
    <property type="entry name" value="WH-like_DNA-bd_sf"/>
</dbReference>
<dbReference type="GeneID" id="78512182"/>
<dbReference type="Proteomes" id="UP000000333">
    <property type="component" value="Chromosome"/>
</dbReference>
<organism evidence="7 8">
    <name type="scientific">Olsenella uli (strain ATCC 49627 / DSM 7084 / CCUG 31166 / CIP 109912 / JCM 12494 / LMG 11480 / NCIMB 702895 / VPI D76D-27C)</name>
    <name type="common">Lactobacillus uli</name>
    <dbReference type="NCBI Taxonomy" id="633147"/>
    <lineage>
        <taxon>Bacteria</taxon>
        <taxon>Bacillati</taxon>
        <taxon>Actinomycetota</taxon>
        <taxon>Coriobacteriia</taxon>
        <taxon>Coriobacteriales</taxon>
        <taxon>Atopobiaceae</taxon>
        <taxon>Olsenella</taxon>
    </lineage>
</organism>
<dbReference type="CDD" id="cd06171">
    <property type="entry name" value="Sigma70_r4"/>
    <property type="match status" value="1"/>
</dbReference>
<dbReference type="GO" id="GO:0003677">
    <property type="term" value="F:DNA binding"/>
    <property type="evidence" value="ECO:0007669"/>
    <property type="project" value="InterPro"/>
</dbReference>
<dbReference type="PANTHER" id="PTHR43133">
    <property type="entry name" value="RNA POLYMERASE ECF-TYPE SIGMA FACTO"/>
    <property type="match status" value="1"/>
</dbReference>
<dbReference type="EMBL" id="CP002106">
    <property type="protein sequence ID" value="ADK67878.1"/>
    <property type="molecule type" value="Genomic_DNA"/>
</dbReference>
<dbReference type="AlphaFoldDB" id="E1QZR4"/>
<feature type="domain" description="RNA polymerase sigma factor 70 region 4 type 2" evidence="6">
    <location>
        <begin position="112"/>
        <end position="163"/>
    </location>
</feature>
<dbReference type="OrthoDB" id="9784272at2"/>
<dbReference type="HOGENOM" id="CLU_047691_3_1_11"/>